<dbReference type="PRINTS" id="PR00081">
    <property type="entry name" value="GDHRDH"/>
</dbReference>
<name>A0A269ZC74_9MICO</name>
<dbReference type="PANTHER" id="PTHR43477">
    <property type="entry name" value="DIHYDROANTICAPSIN 7-DEHYDROGENASE"/>
    <property type="match status" value="1"/>
</dbReference>
<dbReference type="Proteomes" id="UP000216867">
    <property type="component" value="Unassembled WGS sequence"/>
</dbReference>
<gene>
    <name evidence="3" type="ORF">B8X04_11560</name>
    <name evidence="4" type="ORF">I6G59_01670</name>
</gene>
<comment type="similarity">
    <text evidence="1">Belongs to the short-chain dehydrogenases/reductases (SDR) family.</text>
</comment>
<dbReference type="SUPFAM" id="SSF51735">
    <property type="entry name" value="NAD(P)-binding Rossmann-fold domains"/>
    <property type="match status" value="1"/>
</dbReference>
<dbReference type="AlphaFoldDB" id="A0A269ZC74"/>
<organism evidence="3 5">
    <name type="scientific">Brevibacterium casei</name>
    <dbReference type="NCBI Taxonomy" id="33889"/>
    <lineage>
        <taxon>Bacteria</taxon>
        <taxon>Bacillati</taxon>
        <taxon>Actinomycetota</taxon>
        <taxon>Actinomycetes</taxon>
        <taxon>Micrococcales</taxon>
        <taxon>Brevibacteriaceae</taxon>
        <taxon>Brevibacterium</taxon>
    </lineage>
</organism>
<dbReference type="InterPro" id="IPR002347">
    <property type="entry name" value="SDR_fam"/>
</dbReference>
<reference evidence="4 6" key="2">
    <citation type="submission" date="2020-12" db="EMBL/GenBank/DDBJ databases">
        <title>FDA dAtabase for Regulatory Grade micrObial Sequences (FDA-ARGOS): Supporting development and validation of Infectious Disease Dx tests.</title>
        <authorList>
            <person name="Sproer C."/>
            <person name="Gronow S."/>
            <person name="Severitt S."/>
            <person name="Schroder I."/>
            <person name="Tallon L."/>
            <person name="Sadzewicz L."/>
            <person name="Zhao X."/>
            <person name="Boylan J."/>
            <person name="Ott S."/>
            <person name="Bowen H."/>
            <person name="Vavikolanu K."/>
            <person name="Mehta A."/>
            <person name="Aluvathingal J."/>
            <person name="Nadendla S."/>
            <person name="Lowell S."/>
            <person name="Myers T."/>
            <person name="Yan Y."/>
            <person name="Sichtig H."/>
        </authorList>
    </citation>
    <scope>NUCLEOTIDE SEQUENCE [LARGE SCALE GENOMIC DNA]</scope>
    <source>
        <strain evidence="4 6">FDAARGOS_902</strain>
    </source>
</reference>
<evidence type="ECO:0000313" key="3">
    <source>
        <dbReference type="EMBL" id="PAK95120.1"/>
    </source>
</evidence>
<dbReference type="EMBL" id="CP065682">
    <property type="protein sequence ID" value="QPS34076.1"/>
    <property type="molecule type" value="Genomic_DNA"/>
</dbReference>
<dbReference type="GO" id="GO:0016491">
    <property type="term" value="F:oxidoreductase activity"/>
    <property type="evidence" value="ECO:0007669"/>
    <property type="project" value="UniProtKB-KW"/>
</dbReference>
<dbReference type="Gene3D" id="3.40.50.720">
    <property type="entry name" value="NAD(P)-binding Rossmann-like Domain"/>
    <property type="match status" value="1"/>
</dbReference>
<evidence type="ECO:0000313" key="4">
    <source>
        <dbReference type="EMBL" id="QPS34076.1"/>
    </source>
</evidence>
<protein>
    <submittedName>
        <fullName evidence="3">Short chain dehydrogenase</fullName>
    </submittedName>
</protein>
<evidence type="ECO:0000256" key="1">
    <source>
        <dbReference type="ARBA" id="ARBA00006484"/>
    </source>
</evidence>
<dbReference type="KEGG" id="bcau:I6G59_01670"/>
<dbReference type="PANTHER" id="PTHR43477:SF1">
    <property type="entry name" value="DIHYDROANTICAPSIN 7-DEHYDROGENASE"/>
    <property type="match status" value="1"/>
</dbReference>
<proteinExistence type="inferred from homology"/>
<dbReference type="Pfam" id="PF13561">
    <property type="entry name" value="adh_short_C2"/>
    <property type="match status" value="1"/>
</dbReference>
<dbReference type="CDD" id="cd11731">
    <property type="entry name" value="Lin1944_like_SDR_c"/>
    <property type="match status" value="1"/>
</dbReference>
<dbReference type="InterPro" id="IPR036291">
    <property type="entry name" value="NAD(P)-bd_dom_sf"/>
</dbReference>
<keyword evidence="2" id="KW-0560">Oxidoreductase</keyword>
<evidence type="ECO:0000313" key="6">
    <source>
        <dbReference type="Proteomes" id="UP000594979"/>
    </source>
</evidence>
<dbReference type="GeneID" id="99774144"/>
<sequence>MRILVVGAGGHVGRVAVAEFEARGHKVISASRSTDPEVDTSDPASIQALLDTVGEVDAIVVAAGSVPFKPVTELTRDDYLSALTSKVLGQVEFVTQGLDRVRDGGSITLTSGVLSRESVPTAAAAALANGALESFVMAAAPELPRGIRINAVSPNVLANSPHFHNAFAGMIPVTDEEVAAAFVRAVEGNVTGRTLTV</sequence>
<evidence type="ECO:0000313" key="5">
    <source>
        <dbReference type="Proteomes" id="UP000216867"/>
    </source>
</evidence>
<dbReference type="NCBIfam" id="NF005754">
    <property type="entry name" value="PRK07578.1"/>
    <property type="match status" value="1"/>
</dbReference>
<dbReference type="RefSeq" id="WP_095376373.1">
    <property type="nucleotide sequence ID" value="NZ_CP065629.1"/>
</dbReference>
<reference evidence="3 5" key="1">
    <citation type="submission" date="2017-04" db="EMBL/GenBank/DDBJ databases">
        <title>Kefir bacterial isolates.</title>
        <authorList>
            <person name="Kim Y."/>
            <person name="Blasche S."/>
            <person name="Patil K.R."/>
        </authorList>
    </citation>
    <scope>NUCLEOTIDE SEQUENCE [LARGE SCALE GENOMIC DNA]</scope>
    <source>
        <strain evidence="3 5">OG2</strain>
    </source>
</reference>
<dbReference type="Proteomes" id="UP000594979">
    <property type="component" value="Chromosome"/>
</dbReference>
<accession>A0A269ZC74</accession>
<dbReference type="InterPro" id="IPR051122">
    <property type="entry name" value="SDR_DHRS6-like"/>
</dbReference>
<evidence type="ECO:0000256" key="2">
    <source>
        <dbReference type="ARBA" id="ARBA00023002"/>
    </source>
</evidence>
<dbReference type="EMBL" id="NCWY01000009">
    <property type="protein sequence ID" value="PAK95120.1"/>
    <property type="molecule type" value="Genomic_DNA"/>
</dbReference>